<reference evidence="3 4" key="1">
    <citation type="submission" date="2020-01" db="EMBL/GenBank/DDBJ databases">
        <authorList>
            <person name="Gupta K D."/>
        </authorList>
    </citation>
    <scope>NUCLEOTIDE SEQUENCE [LARGE SCALE GENOMIC DNA]</scope>
</reference>
<dbReference type="EMBL" id="CACVBS010000048">
    <property type="protein sequence ID" value="CAA7265341.1"/>
    <property type="molecule type" value="Genomic_DNA"/>
</dbReference>
<name>A0A8S0XT57_CYCAE</name>
<dbReference type="CDD" id="cd06849">
    <property type="entry name" value="lipoyl_domain"/>
    <property type="match status" value="1"/>
</dbReference>
<dbReference type="Pfam" id="PF00364">
    <property type="entry name" value="Biotin_lipoyl"/>
    <property type="match status" value="1"/>
</dbReference>
<organism evidence="3 4">
    <name type="scientific">Cyclocybe aegerita</name>
    <name type="common">Black poplar mushroom</name>
    <name type="synonym">Agrocybe aegerita</name>
    <dbReference type="NCBI Taxonomy" id="1973307"/>
    <lineage>
        <taxon>Eukaryota</taxon>
        <taxon>Fungi</taxon>
        <taxon>Dikarya</taxon>
        <taxon>Basidiomycota</taxon>
        <taxon>Agaricomycotina</taxon>
        <taxon>Agaricomycetes</taxon>
        <taxon>Agaricomycetidae</taxon>
        <taxon>Agaricales</taxon>
        <taxon>Agaricineae</taxon>
        <taxon>Bolbitiaceae</taxon>
        <taxon>Cyclocybe</taxon>
    </lineage>
</organism>
<accession>A0A8S0XT57</accession>
<evidence type="ECO:0000313" key="4">
    <source>
        <dbReference type="Proteomes" id="UP000467700"/>
    </source>
</evidence>
<dbReference type="Proteomes" id="UP000467700">
    <property type="component" value="Unassembled WGS sequence"/>
</dbReference>
<protein>
    <recommendedName>
        <fullName evidence="2">Lipoyl-binding domain-containing protein</fullName>
    </recommendedName>
</protein>
<dbReference type="SUPFAM" id="SSF51230">
    <property type="entry name" value="Single hybrid motif"/>
    <property type="match status" value="1"/>
</dbReference>
<evidence type="ECO:0000313" key="3">
    <source>
        <dbReference type="EMBL" id="CAA7265341.1"/>
    </source>
</evidence>
<gene>
    <name evidence="3" type="ORF">AAE3_LOCUS7538</name>
</gene>
<feature type="domain" description="Lipoyl-binding" evidence="2">
    <location>
        <begin position="34"/>
        <end position="98"/>
    </location>
</feature>
<dbReference type="GO" id="GO:0006086">
    <property type="term" value="P:pyruvate decarboxylation to acetyl-CoA"/>
    <property type="evidence" value="ECO:0007669"/>
    <property type="project" value="InterPro"/>
</dbReference>
<proteinExistence type="predicted"/>
<feature type="compositionally biased region" description="Pro residues" evidence="1">
    <location>
        <begin position="149"/>
        <end position="158"/>
    </location>
</feature>
<comment type="caution">
    <text evidence="3">The sequence shown here is derived from an EMBL/GenBank/DDBJ whole genome shotgun (WGS) entry which is preliminary data.</text>
</comment>
<feature type="region of interest" description="Disordered" evidence="1">
    <location>
        <begin position="149"/>
        <end position="171"/>
    </location>
</feature>
<dbReference type="OrthoDB" id="537444at2759"/>
<dbReference type="Gene3D" id="2.40.50.100">
    <property type="match status" value="1"/>
</dbReference>
<evidence type="ECO:0000256" key="1">
    <source>
        <dbReference type="SAM" id="MobiDB-lite"/>
    </source>
</evidence>
<sequence>MSAFMSKVSATQTRGAYGQVKRRWMHGSLKRQAIMMPAMSPLMTEGTIARWMKKEGEAFKEGDVLLQLELEFYTVDVEAHTPGILGKILVSGIGVLAGQHFDQITVGTLQMPDGTKNVPIEQIIALVALDASELALLQNENFVSVPKPPPFNLTPTPPSISANGANTPTAGTPVTSIPSAMASPRCHTTQFKLPLTSPRTPTMSPRTPSLFEMHTMGYGQRSAHVGGPRGLAPITPMSANESARMPPCPSPHVRVPPQVEVSTPLTPMTAKWPVSAGPGLLADDAERTQVDGAAIRRMIVSNLASKQSTKISEVDELF</sequence>
<dbReference type="InterPro" id="IPR011053">
    <property type="entry name" value="Single_hybrid_motif"/>
</dbReference>
<dbReference type="PANTHER" id="PTHR23151">
    <property type="entry name" value="DIHYDROLIPOAMIDE ACETYL/SUCCINYL-TRANSFERASE-RELATED"/>
    <property type="match status" value="1"/>
</dbReference>
<dbReference type="GO" id="GO:0045254">
    <property type="term" value="C:pyruvate dehydrogenase complex"/>
    <property type="evidence" value="ECO:0007669"/>
    <property type="project" value="InterPro"/>
</dbReference>
<dbReference type="InterPro" id="IPR045257">
    <property type="entry name" value="E2/Pdx1"/>
</dbReference>
<dbReference type="InterPro" id="IPR000089">
    <property type="entry name" value="Biotin_lipoyl"/>
</dbReference>
<dbReference type="PANTHER" id="PTHR23151:SF90">
    <property type="entry name" value="DIHYDROLIPOYLLYSINE-RESIDUE ACETYLTRANSFERASE COMPONENT OF PYRUVATE DEHYDROGENASE COMPLEX, MITOCHONDRIAL-RELATED"/>
    <property type="match status" value="1"/>
</dbReference>
<evidence type="ECO:0000259" key="2">
    <source>
        <dbReference type="Pfam" id="PF00364"/>
    </source>
</evidence>
<feature type="compositionally biased region" description="Polar residues" evidence="1">
    <location>
        <begin position="159"/>
        <end position="171"/>
    </location>
</feature>
<dbReference type="AlphaFoldDB" id="A0A8S0XT57"/>
<keyword evidence="4" id="KW-1185">Reference proteome</keyword>